<keyword evidence="1" id="KW-0175">Coiled coil</keyword>
<organism evidence="3">
    <name type="scientific">Noctiluca scintillans</name>
    <name type="common">Sea sparkle</name>
    <name type="synonym">Red tide dinoflagellate</name>
    <dbReference type="NCBI Taxonomy" id="2966"/>
    <lineage>
        <taxon>Eukaryota</taxon>
        <taxon>Sar</taxon>
        <taxon>Alveolata</taxon>
        <taxon>Dinophyceae</taxon>
        <taxon>Noctilucales</taxon>
        <taxon>Noctilucaceae</taxon>
        <taxon>Noctiluca</taxon>
    </lineage>
</organism>
<dbReference type="EMBL" id="HBFQ01054215">
    <property type="protein sequence ID" value="CAD8864189.1"/>
    <property type="molecule type" value="Transcribed_RNA"/>
</dbReference>
<dbReference type="AlphaFoldDB" id="A0A7S1AUF3"/>
<sequence length="742" mass="81474">MGWFRGESDKATVSENSDCKDTDCKEDPDGNELIIQDDEEITSLIGTPIDDKLLLQDTSSEIVPRSFWSSFLGRRPQEPVVEAEHELIVEVLSATDLSAPEYRFTDAIKSMFGKQETSSSIYVLLELPGRRCLATLPVVMETGNRVVNFSRTKLTFKYAGEHTLNVRVFSRRTDWGSSFEGDPLIGEGAVFLDGGIEDTLINALRPKEILNALRVGRHVHKVVLHRHGPATGEVMIRVTVAKPSKPITCGPAATDETVAKIAAMPLDALDKVLSTLGLEEGVPMYESVGERVDMLLKALENVERDQAETMEKTYEMEQKVSILEEPRSSFWTRFPRAWPWSADSMLLEMDHSPGPVRFEQSLVETWVSKRIEIKDTCLAMARDLDGFQSKCAGVGILASISGLSSSGLQLAAFASATVPAAAPLAAYQAALGIAATSTGLGEGVMNFAKKIVQQQLEANSEKTVFQLVAQENAIHRKVWRALQGYARTDEACGEIEDLLAKAKEGDKKVTNFLQDVFPEVKLIDLETLHGVDGTVAHVSAVTGFFSTAQAIVTDAEAGTTAAPTAIKSIGSAANMPCEIRHLYSAAKDLTSGKPSECGDRLRKVAERAGFDDLSVQDAVGRIMKSPVKSISPAPSGVVMFDATMTTRAVRMGLRRRCQEPIFFDQCTPVTLTAHQQYEVFFQVSTGVWVDVKEYSQSAKAWVQPSRVHSFKLDGSSAYRWFHIKGPWPLWVDSVENEEGPMW</sequence>
<proteinExistence type="predicted"/>
<feature type="coiled-coil region" evidence="1">
    <location>
        <begin position="285"/>
        <end position="312"/>
    </location>
</feature>
<gene>
    <name evidence="3" type="ORF">NSCI0253_LOCUS38544</name>
</gene>
<feature type="region of interest" description="Disordered" evidence="2">
    <location>
        <begin position="1"/>
        <end position="30"/>
    </location>
</feature>
<protein>
    <submittedName>
        <fullName evidence="3">Uncharacterized protein</fullName>
    </submittedName>
</protein>
<evidence type="ECO:0000256" key="1">
    <source>
        <dbReference type="SAM" id="Coils"/>
    </source>
</evidence>
<feature type="compositionally biased region" description="Basic and acidic residues" evidence="2">
    <location>
        <begin position="1"/>
        <end position="28"/>
    </location>
</feature>
<accession>A0A7S1AUF3</accession>
<name>A0A7S1AUF3_NOCSC</name>
<evidence type="ECO:0000313" key="3">
    <source>
        <dbReference type="EMBL" id="CAD8864189.1"/>
    </source>
</evidence>
<reference evidence="3" key="1">
    <citation type="submission" date="2021-01" db="EMBL/GenBank/DDBJ databases">
        <authorList>
            <person name="Corre E."/>
            <person name="Pelletier E."/>
            <person name="Niang G."/>
            <person name="Scheremetjew M."/>
            <person name="Finn R."/>
            <person name="Kale V."/>
            <person name="Holt S."/>
            <person name="Cochrane G."/>
            <person name="Meng A."/>
            <person name="Brown T."/>
            <person name="Cohen L."/>
        </authorList>
    </citation>
    <scope>NUCLEOTIDE SEQUENCE</scope>
</reference>
<evidence type="ECO:0000256" key="2">
    <source>
        <dbReference type="SAM" id="MobiDB-lite"/>
    </source>
</evidence>